<keyword evidence="1" id="KW-0812">Transmembrane</keyword>
<evidence type="ECO:0000256" key="1">
    <source>
        <dbReference type="SAM" id="Phobius"/>
    </source>
</evidence>
<evidence type="ECO:0000313" key="2">
    <source>
        <dbReference type="EMBL" id="MFC6147327.1"/>
    </source>
</evidence>
<feature type="transmembrane region" description="Helical" evidence="1">
    <location>
        <begin position="7"/>
        <end position="24"/>
    </location>
</feature>
<keyword evidence="3" id="KW-1185">Reference proteome</keyword>
<dbReference type="RefSeq" id="WP_377001946.1">
    <property type="nucleotide sequence ID" value="NZ_JBHSQE010000009.1"/>
</dbReference>
<evidence type="ECO:0000313" key="3">
    <source>
        <dbReference type="Proteomes" id="UP001596244"/>
    </source>
</evidence>
<sequence>MNFPPGVAPTTAFIAIGAIAAWLALTGHPLAAALVLLLELIPLYFLARSMAQPSPEQRLTTSPPWYRLTIRILLIIGLLLWIPSMYLSMRESIIHPSLLLATTFTIFGLFGNRND</sequence>
<dbReference type="EMBL" id="JBHSQE010000009">
    <property type="protein sequence ID" value="MFC6147327.1"/>
    <property type="molecule type" value="Genomic_DNA"/>
</dbReference>
<accession>A0ABW1QET5</accession>
<feature type="transmembrane region" description="Helical" evidence="1">
    <location>
        <begin position="30"/>
        <end position="47"/>
    </location>
</feature>
<organism evidence="2 3">
    <name type="scientific">Corynebacterium nasicanis</name>
    <dbReference type="NCBI Taxonomy" id="1448267"/>
    <lineage>
        <taxon>Bacteria</taxon>
        <taxon>Bacillati</taxon>
        <taxon>Actinomycetota</taxon>
        <taxon>Actinomycetes</taxon>
        <taxon>Mycobacteriales</taxon>
        <taxon>Corynebacteriaceae</taxon>
        <taxon>Corynebacterium</taxon>
    </lineage>
</organism>
<gene>
    <name evidence="2" type="ORF">ACFPUZ_11005</name>
</gene>
<name>A0ABW1QET5_9CORY</name>
<comment type="caution">
    <text evidence="2">The sequence shown here is derived from an EMBL/GenBank/DDBJ whole genome shotgun (WGS) entry which is preliminary data.</text>
</comment>
<keyword evidence="1" id="KW-1133">Transmembrane helix</keyword>
<feature type="transmembrane region" description="Helical" evidence="1">
    <location>
        <begin position="68"/>
        <end position="87"/>
    </location>
</feature>
<dbReference type="Proteomes" id="UP001596244">
    <property type="component" value="Unassembled WGS sequence"/>
</dbReference>
<feature type="transmembrane region" description="Helical" evidence="1">
    <location>
        <begin position="93"/>
        <end position="111"/>
    </location>
</feature>
<keyword evidence="1" id="KW-0472">Membrane</keyword>
<protein>
    <submittedName>
        <fullName evidence="2">Uncharacterized protein</fullName>
    </submittedName>
</protein>
<proteinExistence type="predicted"/>
<reference evidence="3" key="1">
    <citation type="journal article" date="2019" name="Int. J. Syst. Evol. Microbiol.">
        <title>The Global Catalogue of Microorganisms (GCM) 10K type strain sequencing project: providing services to taxonomists for standard genome sequencing and annotation.</title>
        <authorList>
            <consortium name="The Broad Institute Genomics Platform"/>
            <consortium name="The Broad Institute Genome Sequencing Center for Infectious Disease"/>
            <person name="Wu L."/>
            <person name="Ma J."/>
        </authorList>
    </citation>
    <scope>NUCLEOTIDE SEQUENCE [LARGE SCALE GENOMIC DNA]</scope>
    <source>
        <strain evidence="3">CCUG 51943</strain>
    </source>
</reference>